<dbReference type="EMBL" id="CM007381">
    <property type="protein sequence ID" value="ONK80081.1"/>
    <property type="molecule type" value="Genomic_DNA"/>
</dbReference>
<proteinExistence type="predicted"/>
<evidence type="ECO:0000313" key="2">
    <source>
        <dbReference type="Proteomes" id="UP000243459"/>
    </source>
</evidence>
<gene>
    <name evidence="1" type="ORF">A4U43_C01F13680</name>
</gene>
<organism evidence="1 2">
    <name type="scientific">Asparagus officinalis</name>
    <name type="common">Garden asparagus</name>
    <dbReference type="NCBI Taxonomy" id="4686"/>
    <lineage>
        <taxon>Eukaryota</taxon>
        <taxon>Viridiplantae</taxon>
        <taxon>Streptophyta</taxon>
        <taxon>Embryophyta</taxon>
        <taxon>Tracheophyta</taxon>
        <taxon>Spermatophyta</taxon>
        <taxon>Magnoliopsida</taxon>
        <taxon>Liliopsida</taxon>
        <taxon>Asparagales</taxon>
        <taxon>Asparagaceae</taxon>
        <taxon>Asparagoideae</taxon>
        <taxon>Asparagus</taxon>
    </lineage>
</organism>
<evidence type="ECO:0000313" key="1">
    <source>
        <dbReference type="EMBL" id="ONK80081.1"/>
    </source>
</evidence>
<accession>A0A5P1FTP1</accession>
<keyword evidence="2" id="KW-1185">Reference proteome</keyword>
<sequence>MSSVALSDKERAEKKKKQYTLLVYPFLITHIYKDQSILTLPSDYMEKGRATLCDETARKSLGFLMDTACRIDPSLPTPLVYVEFVLDAARGYDHEEMDKDDD</sequence>
<dbReference type="Gramene" id="ONK80081">
    <property type="protein sequence ID" value="ONK80081"/>
    <property type="gene ID" value="A4U43_C01F13680"/>
</dbReference>
<dbReference type="Proteomes" id="UP000243459">
    <property type="component" value="Chromosome 1"/>
</dbReference>
<reference evidence="2" key="1">
    <citation type="journal article" date="2017" name="Nat. Commun.">
        <title>The asparagus genome sheds light on the origin and evolution of a young Y chromosome.</title>
        <authorList>
            <person name="Harkess A."/>
            <person name="Zhou J."/>
            <person name="Xu C."/>
            <person name="Bowers J.E."/>
            <person name="Van der Hulst R."/>
            <person name="Ayyampalayam S."/>
            <person name="Mercati F."/>
            <person name="Riccardi P."/>
            <person name="McKain M.R."/>
            <person name="Kakrana A."/>
            <person name="Tang H."/>
            <person name="Ray J."/>
            <person name="Groenendijk J."/>
            <person name="Arikit S."/>
            <person name="Mathioni S.M."/>
            <person name="Nakano M."/>
            <person name="Shan H."/>
            <person name="Telgmann-Rauber A."/>
            <person name="Kanno A."/>
            <person name="Yue Z."/>
            <person name="Chen H."/>
            <person name="Li W."/>
            <person name="Chen Y."/>
            <person name="Xu X."/>
            <person name="Zhang Y."/>
            <person name="Luo S."/>
            <person name="Chen H."/>
            <person name="Gao J."/>
            <person name="Mao Z."/>
            <person name="Pires J.C."/>
            <person name="Luo M."/>
            <person name="Kudrna D."/>
            <person name="Wing R.A."/>
            <person name="Meyers B.C."/>
            <person name="Yi K."/>
            <person name="Kong H."/>
            <person name="Lavrijsen P."/>
            <person name="Sunseri F."/>
            <person name="Falavigna A."/>
            <person name="Ye Y."/>
            <person name="Leebens-Mack J.H."/>
            <person name="Chen G."/>
        </authorList>
    </citation>
    <scope>NUCLEOTIDE SEQUENCE [LARGE SCALE GENOMIC DNA]</scope>
    <source>
        <strain evidence="2">cv. DH0086</strain>
    </source>
</reference>
<name>A0A5P1FTP1_ASPOF</name>
<protein>
    <submittedName>
        <fullName evidence="1">Uncharacterized protein</fullName>
    </submittedName>
</protein>
<dbReference type="AlphaFoldDB" id="A0A5P1FTP1"/>